<name>A0A4R2EK27_9BACT</name>
<accession>A0A4R2EK27</accession>
<comment type="caution">
    <text evidence="1">The sequence shown here is derived from an EMBL/GenBank/DDBJ whole genome shotgun (WGS) entry which is preliminary data.</text>
</comment>
<evidence type="ECO:0000313" key="1">
    <source>
        <dbReference type="EMBL" id="TCN66744.1"/>
    </source>
</evidence>
<dbReference type="Proteomes" id="UP000294830">
    <property type="component" value="Unassembled WGS sequence"/>
</dbReference>
<evidence type="ECO:0000313" key="2">
    <source>
        <dbReference type="Proteomes" id="UP000294830"/>
    </source>
</evidence>
<keyword evidence="2" id="KW-1185">Reference proteome</keyword>
<sequence>MYSLSMLMGALGANAQQLDATPIPTSSVQKMITTLEAKYGQDESFRIKRGVEQTAMLWRASDGSVANFEQFVTDGYEADAAKLDALFNKLSRAFEIMNGYNLRMTMDLKKPLDLDWGPVEPIDEIVGSFNPFAHLADDLYANKMAFMVSLNFPTYSLAEKTQMGPKWSRKQWAYARMGDMFTSRIPAELKQRATKISVDAEKYISDYNIYMGNLLTDKGQSLFPADMKLITHWGLRDELKSNYANKQTGLQKQQLVYAVMKRIIDQSIPKDVINSGKYQWNPVTNVVTDNGKPVTAASEPNTRYQVLLNNFNVTKEFDQYYPGKPTFLQSNFEYGMEIPQADVEKLFREYLASPEIRKVGKLIASRLGRKLQPFDIWYDGFKSRSSINEDELSAKTRAKYPTADAFKADMPRILGELGFTPEQQQFLQSRIKVEGSRGAGHAAGTGMKGDYSLLRTRVGKAGMDYKGYNIAVHEFGHNVEQTITMELVDSYMLNGVPNTSFTEALAFLFQKRDLELLGIPENNPRKRDLNILDNAWSAYEIMGVSIVDMEVWKWMYAHPTATAAELKDATIAIAKTVWNQYYADVFGSKDEPVLAIYSHMIEIPLYLSAYPIGQLIQFQVEEQVEGKNFASEVNRMFTQGRIVPQLWMKGAVGSEISTAALLNAASKAVDNVK</sequence>
<dbReference type="EMBL" id="SLWB01000008">
    <property type="protein sequence ID" value="TCN66744.1"/>
    <property type="molecule type" value="Genomic_DNA"/>
</dbReference>
<evidence type="ECO:0008006" key="3">
    <source>
        <dbReference type="Google" id="ProtNLM"/>
    </source>
</evidence>
<proteinExistence type="predicted"/>
<protein>
    <recommendedName>
        <fullName evidence="3">M3 family oligoendopeptidase</fullName>
    </recommendedName>
</protein>
<gene>
    <name evidence="1" type="ORF">CLV25_10883</name>
</gene>
<organism evidence="1 2">
    <name type="scientific">Acetobacteroides hydrogenigenes</name>
    <dbReference type="NCBI Taxonomy" id="979970"/>
    <lineage>
        <taxon>Bacteria</taxon>
        <taxon>Pseudomonadati</taxon>
        <taxon>Bacteroidota</taxon>
        <taxon>Bacteroidia</taxon>
        <taxon>Bacteroidales</taxon>
        <taxon>Rikenellaceae</taxon>
        <taxon>Acetobacteroides</taxon>
    </lineage>
</organism>
<dbReference type="AlphaFoldDB" id="A0A4R2EK27"/>
<reference evidence="1 2" key="1">
    <citation type="submission" date="2019-03" db="EMBL/GenBank/DDBJ databases">
        <title>Genomic Encyclopedia of Archaeal and Bacterial Type Strains, Phase II (KMG-II): from individual species to whole genera.</title>
        <authorList>
            <person name="Goeker M."/>
        </authorList>
    </citation>
    <scope>NUCLEOTIDE SEQUENCE [LARGE SCALE GENOMIC DNA]</scope>
    <source>
        <strain evidence="1 2">RL-C</strain>
    </source>
</reference>
<dbReference type="SUPFAM" id="SSF55486">
    <property type="entry name" value="Metalloproteases ('zincins'), catalytic domain"/>
    <property type="match status" value="1"/>
</dbReference>